<dbReference type="Proteomes" id="UP000000492">
    <property type="component" value="Chromosome"/>
</dbReference>
<proteinExistence type="inferred from homology"/>
<dbReference type="PANTHER" id="PTHR30466:SF1">
    <property type="entry name" value="FMN REDUCTASE (NADH) RUTF"/>
    <property type="match status" value="1"/>
</dbReference>
<dbReference type="SMART" id="SM00903">
    <property type="entry name" value="Flavin_Reduct"/>
    <property type="match status" value="1"/>
</dbReference>
<protein>
    <submittedName>
        <fullName evidence="4">Oxidoreductase</fullName>
    </submittedName>
</protein>
<evidence type="ECO:0000313" key="5">
    <source>
        <dbReference type="Proteomes" id="UP000000492"/>
    </source>
</evidence>
<dbReference type="GO" id="GO:0042602">
    <property type="term" value="F:riboflavin reductase (NADPH) activity"/>
    <property type="evidence" value="ECO:0007669"/>
    <property type="project" value="TreeGrafter"/>
</dbReference>
<comment type="similarity">
    <text evidence="1">Belongs to the non-flavoprotein flavin reductase family.</text>
</comment>
<evidence type="ECO:0000256" key="2">
    <source>
        <dbReference type="ARBA" id="ARBA00023002"/>
    </source>
</evidence>
<dbReference type="InterPro" id="IPR012349">
    <property type="entry name" value="Split_barrel_FMN-bd"/>
</dbReference>
<dbReference type="Pfam" id="PF01613">
    <property type="entry name" value="Flavin_Reduct"/>
    <property type="match status" value="1"/>
</dbReference>
<feature type="domain" description="Flavin reductase like" evidence="3">
    <location>
        <begin position="39"/>
        <end position="190"/>
    </location>
</feature>
<dbReference type="PANTHER" id="PTHR30466">
    <property type="entry name" value="FLAVIN REDUCTASE"/>
    <property type="match status" value="1"/>
</dbReference>
<name>F8DZ25_CORRG</name>
<dbReference type="KEGG" id="crd:CRES_0605"/>
<keyword evidence="2" id="KW-0560">Oxidoreductase</keyword>
<evidence type="ECO:0000313" key="4">
    <source>
        <dbReference type="EMBL" id="AEI08966.1"/>
    </source>
</evidence>
<dbReference type="InterPro" id="IPR050268">
    <property type="entry name" value="NADH-dep_flavin_reductase"/>
</dbReference>
<reference evidence="4 5" key="1">
    <citation type="journal article" date="2012" name="BMC Genomics">
        <title>Complete genome sequence, lifestyle, and multi-drug resistance of the human pathogen Corynebacterium resistens DSM 45100 isolated from blood samples of a leukemia patient.</title>
        <authorList>
            <person name="Schroder J."/>
            <person name="Maus I."/>
            <person name="Meyer K."/>
            <person name="Wordemann S."/>
            <person name="Blom J."/>
            <person name="Jaenicke S."/>
            <person name="Schneider J."/>
            <person name="Trost E."/>
            <person name="Tauch A."/>
        </authorList>
    </citation>
    <scope>NUCLEOTIDE SEQUENCE [LARGE SCALE GENOMIC DNA]</scope>
    <source>
        <strain evidence="5">DSM 45100 / JCM 12819 / CCUG 50093 / GTC 2026 / SICGH 158</strain>
    </source>
</reference>
<dbReference type="SUPFAM" id="SSF50475">
    <property type="entry name" value="FMN-binding split barrel"/>
    <property type="match status" value="1"/>
</dbReference>
<evidence type="ECO:0000256" key="1">
    <source>
        <dbReference type="ARBA" id="ARBA00008898"/>
    </source>
</evidence>
<keyword evidence="5" id="KW-1185">Reference proteome</keyword>
<dbReference type="HOGENOM" id="CLU_059021_1_1_11"/>
<dbReference type="GO" id="GO:0010181">
    <property type="term" value="F:FMN binding"/>
    <property type="evidence" value="ECO:0007669"/>
    <property type="project" value="InterPro"/>
</dbReference>
<dbReference type="Gene3D" id="2.30.110.10">
    <property type="entry name" value="Electron Transport, Fmn-binding Protein, Chain A"/>
    <property type="match status" value="1"/>
</dbReference>
<gene>
    <name evidence="4" type="ordered locus">CRES_0605</name>
</gene>
<accession>F8DZ25</accession>
<dbReference type="EMBL" id="CP002857">
    <property type="protein sequence ID" value="AEI08966.1"/>
    <property type="molecule type" value="Genomic_DNA"/>
</dbReference>
<dbReference type="InterPro" id="IPR002563">
    <property type="entry name" value="Flavin_Rdtase-like_dom"/>
</dbReference>
<evidence type="ECO:0000259" key="3">
    <source>
        <dbReference type="SMART" id="SM00903"/>
    </source>
</evidence>
<dbReference type="eggNOG" id="COG1853">
    <property type="taxonomic scope" value="Bacteria"/>
</dbReference>
<organism evidence="4 5">
    <name type="scientific">Corynebacterium resistens (strain DSM 45100 / JCM 12819 / GTC 2026 / SICGH 158)</name>
    <dbReference type="NCBI Taxonomy" id="662755"/>
    <lineage>
        <taxon>Bacteria</taxon>
        <taxon>Bacillati</taxon>
        <taxon>Actinomycetota</taxon>
        <taxon>Actinomycetes</taxon>
        <taxon>Mycobacteriales</taxon>
        <taxon>Corynebacteriaceae</taxon>
        <taxon>Corynebacterium</taxon>
    </lineage>
</organism>
<dbReference type="AlphaFoldDB" id="F8DZ25"/>
<sequence>MKSKNCFRPFRNLFVRRILLAMTDPTPTSCQQAAFRDIFRGHPAGVALITATVDGEPAGITVSSVASLSLDPLSISFSLMKRTGSAERILRSRSQLVHFLSDAQSSIARSFAQSSADRFSESQGWQLAETGEPLLADARAVLRVHILDAARAGESTLIAAEVTDVLKAPDPAHPEDDIPALIFKDRRYFSSAQLKSD</sequence>